<dbReference type="AlphaFoldDB" id="A0A1A6HJE1"/>
<dbReference type="OrthoDB" id="10249697at2759"/>
<sequence>MSRSYNDELQFLDKINKNCWRIKKGFVPNMQVRWGGGSGLRGCGPRSRREPARPTPAGCFTNGAVNFKLYIL</sequence>
<accession>A0A1A6HJE1</accession>
<proteinExistence type="predicted"/>
<dbReference type="STRING" id="56216.A0A1A6HJE1"/>
<evidence type="ECO:0000313" key="1">
    <source>
        <dbReference type="EMBL" id="OBS78329.1"/>
    </source>
</evidence>
<organism evidence="1 2">
    <name type="scientific">Neotoma lepida</name>
    <name type="common">Desert woodrat</name>
    <dbReference type="NCBI Taxonomy" id="56216"/>
    <lineage>
        <taxon>Eukaryota</taxon>
        <taxon>Metazoa</taxon>
        <taxon>Chordata</taxon>
        <taxon>Craniata</taxon>
        <taxon>Vertebrata</taxon>
        <taxon>Euteleostomi</taxon>
        <taxon>Mammalia</taxon>
        <taxon>Eutheria</taxon>
        <taxon>Euarchontoglires</taxon>
        <taxon>Glires</taxon>
        <taxon>Rodentia</taxon>
        <taxon>Myomorpha</taxon>
        <taxon>Muroidea</taxon>
        <taxon>Cricetidae</taxon>
        <taxon>Neotominae</taxon>
        <taxon>Neotoma</taxon>
    </lineage>
</organism>
<dbReference type="EMBL" id="LZPO01027448">
    <property type="protein sequence ID" value="OBS78329.1"/>
    <property type="molecule type" value="Genomic_DNA"/>
</dbReference>
<protein>
    <submittedName>
        <fullName evidence="1">Uncharacterized protein</fullName>
    </submittedName>
</protein>
<name>A0A1A6HJE1_NEOLE</name>
<reference evidence="1 2" key="1">
    <citation type="submission" date="2016-06" db="EMBL/GenBank/DDBJ databases">
        <title>The Draft Genome Sequence and Annotation of the Desert Woodrat Neotoma lepida.</title>
        <authorList>
            <person name="Campbell M."/>
            <person name="Oakeson K.F."/>
            <person name="Yandell M."/>
            <person name="Halpert J.R."/>
            <person name="Dearing D."/>
        </authorList>
    </citation>
    <scope>NUCLEOTIDE SEQUENCE [LARGE SCALE GENOMIC DNA]</scope>
    <source>
        <strain evidence="1">417</strain>
        <tissue evidence="1">Liver</tissue>
    </source>
</reference>
<gene>
    <name evidence="1" type="ORF">A6R68_19276</name>
</gene>
<comment type="caution">
    <text evidence="1">The sequence shown here is derived from an EMBL/GenBank/DDBJ whole genome shotgun (WGS) entry which is preliminary data.</text>
</comment>
<dbReference type="Proteomes" id="UP000092124">
    <property type="component" value="Unassembled WGS sequence"/>
</dbReference>
<evidence type="ECO:0000313" key="2">
    <source>
        <dbReference type="Proteomes" id="UP000092124"/>
    </source>
</evidence>
<keyword evidence="2" id="KW-1185">Reference proteome</keyword>